<dbReference type="AlphaFoldDB" id="A0A2A7S0A1"/>
<proteinExistence type="predicted"/>
<feature type="domain" description="Thiamine pyrophosphate enzyme TPP-binding" evidence="1">
    <location>
        <begin position="79"/>
        <end position="160"/>
    </location>
</feature>
<dbReference type="SUPFAM" id="SSF52518">
    <property type="entry name" value="Thiamin diphosphate-binding fold (THDP-binding)"/>
    <property type="match status" value="1"/>
</dbReference>
<dbReference type="Pfam" id="PF02775">
    <property type="entry name" value="TPP_enzyme_C"/>
    <property type="match status" value="1"/>
</dbReference>
<reference evidence="3" key="1">
    <citation type="submission" date="2017-09" db="EMBL/GenBank/DDBJ databases">
        <title>FDA dAtabase for Regulatory Grade micrObial Sequences (FDA-ARGOS): Supporting development and validation of Infectious Disease Dx tests.</title>
        <authorList>
            <person name="Minogue T."/>
            <person name="Wolcott M."/>
            <person name="Wasieloski L."/>
            <person name="Aguilar W."/>
            <person name="Moore D."/>
            <person name="Tallon L."/>
            <person name="Sadzewicz L."/>
            <person name="Ott S."/>
            <person name="Zhao X."/>
            <person name="Nagaraj S."/>
            <person name="Vavikolanu K."/>
            <person name="Aluvathingal J."/>
            <person name="Nadendla S."/>
            <person name="Sichtig H."/>
        </authorList>
    </citation>
    <scope>NUCLEOTIDE SEQUENCE [LARGE SCALE GENOMIC DNA]</scope>
    <source>
        <strain evidence="3">FDAARGOS_390</strain>
    </source>
</reference>
<dbReference type="InterPro" id="IPR011766">
    <property type="entry name" value="TPP_enzyme_TPP-bd"/>
</dbReference>
<dbReference type="InterPro" id="IPR029061">
    <property type="entry name" value="THDP-binding"/>
</dbReference>
<dbReference type="Gene3D" id="3.40.50.970">
    <property type="match status" value="1"/>
</dbReference>
<comment type="caution">
    <text evidence="2">The sequence shown here is derived from an EMBL/GenBank/DDBJ whole genome shotgun (WGS) entry which is preliminary data.</text>
</comment>
<dbReference type="Proteomes" id="UP000220629">
    <property type="component" value="Unassembled WGS sequence"/>
</dbReference>
<dbReference type="EMBL" id="PDDY01000004">
    <property type="protein sequence ID" value="PEH37084.1"/>
    <property type="molecule type" value="Genomic_DNA"/>
</dbReference>
<dbReference type="GO" id="GO:0030976">
    <property type="term" value="F:thiamine pyrophosphate binding"/>
    <property type="evidence" value="ECO:0007669"/>
    <property type="project" value="InterPro"/>
</dbReference>
<dbReference type="GO" id="GO:0044281">
    <property type="term" value="P:small molecule metabolic process"/>
    <property type="evidence" value="ECO:0007669"/>
    <property type="project" value="UniProtKB-ARBA"/>
</dbReference>
<evidence type="ECO:0000313" key="2">
    <source>
        <dbReference type="EMBL" id="PEH37084.1"/>
    </source>
</evidence>
<organism evidence="2 3">
    <name type="scientific">Burkholderia gladioli</name>
    <name type="common">Pseudomonas marginata</name>
    <name type="synonym">Phytomonas marginata</name>
    <dbReference type="NCBI Taxonomy" id="28095"/>
    <lineage>
        <taxon>Bacteria</taxon>
        <taxon>Pseudomonadati</taxon>
        <taxon>Pseudomonadota</taxon>
        <taxon>Betaproteobacteria</taxon>
        <taxon>Burkholderiales</taxon>
        <taxon>Burkholderiaceae</taxon>
        <taxon>Burkholderia</taxon>
    </lineage>
</organism>
<sequence length="163" mass="17159">MILFGLGKVKADGADFDAALRRGAGRGGAARAFARGLAEKDSTDARSMSRYCRLVPIARERADARYPIRSRRCRHDGARDAAPIAFLILANGRYAALQEFAPAFGFAAGETVQGTALPGLDFVALARGFGCEGRRVADPGLLRETLQAALAGPGPSLLEIVVA</sequence>
<dbReference type="GO" id="GO:0003824">
    <property type="term" value="F:catalytic activity"/>
    <property type="evidence" value="ECO:0007669"/>
    <property type="project" value="InterPro"/>
</dbReference>
<evidence type="ECO:0000313" key="3">
    <source>
        <dbReference type="Proteomes" id="UP000220629"/>
    </source>
</evidence>
<gene>
    <name evidence="2" type="ORF">CRM94_21200</name>
</gene>
<name>A0A2A7S0A1_BURGA</name>
<accession>A0A2A7S0A1</accession>
<protein>
    <recommendedName>
        <fullName evidence="1">Thiamine pyrophosphate enzyme TPP-binding domain-containing protein</fullName>
    </recommendedName>
</protein>
<evidence type="ECO:0000259" key="1">
    <source>
        <dbReference type="Pfam" id="PF02775"/>
    </source>
</evidence>